<dbReference type="AlphaFoldDB" id="A0A650CP51"/>
<dbReference type="GeneID" id="42798277"/>
<gene>
    <name evidence="1" type="ORF">D1868_04350</name>
</gene>
<proteinExistence type="predicted"/>
<protein>
    <submittedName>
        <fullName evidence="1">H/ACA RNA-protein complex protein Gar1</fullName>
    </submittedName>
</protein>
<reference evidence="1 2" key="1">
    <citation type="submission" date="2019-10" db="EMBL/GenBank/DDBJ databases">
        <title>Genome Sequences from Six Type Strain Members of the Archaeal Family Sulfolobaceae: Acidianus ambivalens, Acidianus infernus, Metallosphaera prunae, Stygiolobus azoricus, Sulfolobus metallicus, and Sulfurisphaera ohwakuensis.</title>
        <authorList>
            <person name="Counts J.A."/>
            <person name="Kelly R.M."/>
        </authorList>
    </citation>
    <scope>NUCLEOTIDE SEQUENCE [LARGE SCALE GENOMIC DNA]</scope>
    <source>
        <strain evidence="1 2">FC6</strain>
    </source>
</reference>
<evidence type="ECO:0000313" key="1">
    <source>
        <dbReference type="EMBL" id="QGR19287.1"/>
    </source>
</evidence>
<name>A0A650CP51_9CREN</name>
<dbReference type="Gene3D" id="2.40.10.230">
    <property type="entry name" value="Probable tRNA pseudouridine synthase domain"/>
    <property type="match status" value="1"/>
</dbReference>
<dbReference type="RefSeq" id="WP_156005913.1">
    <property type="nucleotide sequence ID" value="NZ_CP045483.1"/>
</dbReference>
<dbReference type="InterPro" id="IPR038664">
    <property type="entry name" value="Gar1/Naf1_Cbf5-bd_sf"/>
</dbReference>
<keyword evidence="2" id="KW-1185">Reference proteome</keyword>
<dbReference type="SUPFAM" id="SSF50447">
    <property type="entry name" value="Translation proteins"/>
    <property type="match status" value="1"/>
</dbReference>
<dbReference type="OrthoDB" id="60264at2157"/>
<dbReference type="Proteomes" id="UP000423396">
    <property type="component" value="Chromosome"/>
</dbReference>
<organism evidence="1 2">
    <name type="scientific">Stygiolobus azoricus</name>
    <dbReference type="NCBI Taxonomy" id="41675"/>
    <lineage>
        <taxon>Archaea</taxon>
        <taxon>Thermoproteota</taxon>
        <taxon>Thermoprotei</taxon>
        <taxon>Sulfolobales</taxon>
        <taxon>Sulfolobaceae</taxon>
        <taxon>Stygiolobus</taxon>
    </lineage>
</organism>
<dbReference type="NCBIfam" id="NF009627">
    <property type="entry name" value="PRK13149.1-1"/>
    <property type="match status" value="1"/>
</dbReference>
<sequence>MTKIRLLETGNFYKISLGNKWLLEGKREIDYSKYNYIGKIIVTESGKRIAKVLDIIGNVNRPFILAEPLTNEKPTGKLFIEIVERKKGGRRK</sequence>
<evidence type="ECO:0000313" key="2">
    <source>
        <dbReference type="Proteomes" id="UP000423396"/>
    </source>
</evidence>
<accession>A0A650CP51</accession>
<dbReference type="InterPro" id="IPR009000">
    <property type="entry name" value="Transl_B-barrel_sf"/>
</dbReference>
<dbReference type="EMBL" id="CP045483">
    <property type="protein sequence ID" value="QGR19287.1"/>
    <property type="molecule type" value="Genomic_DNA"/>
</dbReference>
<dbReference type="KEGG" id="sazo:D1868_04350"/>